<dbReference type="SUPFAM" id="SSF53383">
    <property type="entry name" value="PLP-dependent transferases"/>
    <property type="match status" value="1"/>
</dbReference>
<keyword evidence="13" id="KW-1185">Reference proteome</keyword>
<keyword evidence="9" id="KW-0443">Lipid metabolism</keyword>
<dbReference type="Proteomes" id="UP001165189">
    <property type="component" value="Unassembled WGS sequence"/>
</dbReference>
<dbReference type="InterPro" id="IPR004839">
    <property type="entry name" value="Aminotransferase_I/II_large"/>
</dbReference>
<dbReference type="InterPro" id="IPR017853">
    <property type="entry name" value="GH"/>
</dbReference>
<evidence type="ECO:0000256" key="3">
    <source>
        <dbReference type="ARBA" id="ARBA00004991"/>
    </source>
</evidence>
<dbReference type="PANTHER" id="PTHR13693:SF2">
    <property type="entry name" value="SERINE PALMITOYLTRANSFERASE 1"/>
    <property type="match status" value="1"/>
</dbReference>
<gene>
    <name evidence="12" type="ORF">Aory05_000577800</name>
</gene>
<evidence type="ECO:0000256" key="2">
    <source>
        <dbReference type="ARBA" id="ARBA00004760"/>
    </source>
</evidence>
<evidence type="ECO:0000256" key="5">
    <source>
        <dbReference type="ARBA" id="ARBA00013220"/>
    </source>
</evidence>
<comment type="caution">
    <text evidence="12">The sequence shown here is derived from an EMBL/GenBank/DDBJ whole genome shotgun (WGS) entry which is preliminary data.</text>
</comment>
<comment type="cofactor">
    <cofactor evidence="1">
        <name>pyridoxal 5'-phosphate</name>
        <dbReference type="ChEBI" id="CHEBI:597326"/>
    </cofactor>
</comment>
<evidence type="ECO:0000313" key="13">
    <source>
        <dbReference type="Proteomes" id="UP001165189"/>
    </source>
</evidence>
<comment type="pathway">
    <text evidence="3">Sphingolipid metabolism.</text>
</comment>
<evidence type="ECO:0000256" key="10">
    <source>
        <dbReference type="ARBA" id="ARBA00023315"/>
    </source>
</evidence>
<dbReference type="InterPro" id="IPR050087">
    <property type="entry name" value="AON_synthase_class-II"/>
</dbReference>
<proteinExistence type="inferred from homology"/>
<protein>
    <recommendedName>
        <fullName evidence="5">serine C-palmitoyltransferase</fullName>
        <ecNumber evidence="5">2.3.1.50</ecNumber>
    </recommendedName>
</protein>
<evidence type="ECO:0000256" key="8">
    <source>
        <dbReference type="ARBA" id="ARBA00022919"/>
    </source>
</evidence>
<evidence type="ECO:0000256" key="6">
    <source>
        <dbReference type="ARBA" id="ARBA00022679"/>
    </source>
</evidence>
<dbReference type="Pfam" id="PF00155">
    <property type="entry name" value="Aminotran_1_2"/>
    <property type="match status" value="1"/>
</dbReference>
<name>A0ABQ6KNX7_ASPOZ</name>
<dbReference type="Gene3D" id="3.20.20.80">
    <property type="entry name" value="Glycosidases"/>
    <property type="match status" value="2"/>
</dbReference>
<evidence type="ECO:0000256" key="1">
    <source>
        <dbReference type="ARBA" id="ARBA00001933"/>
    </source>
</evidence>
<accession>A0ABQ6KNX7</accession>
<keyword evidence="7" id="KW-0663">Pyridoxal phosphate</keyword>
<feature type="domain" description="Aminotransferase class I/classII large" evidence="11">
    <location>
        <begin position="123"/>
        <end position="427"/>
    </location>
</feature>
<evidence type="ECO:0000256" key="4">
    <source>
        <dbReference type="ARBA" id="ARBA00008392"/>
    </source>
</evidence>
<evidence type="ECO:0000256" key="7">
    <source>
        <dbReference type="ARBA" id="ARBA00022898"/>
    </source>
</evidence>
<comment type="similarity">
    <text evidence="4">Belongs to the class-II pyridoxal-phosphate-dependent aminotransferase family.</text>
</comment>
<dbReference type="InterPro" id="IPR015422">
    <property type="entry name" value="PyrdxlP-dep_Trfase_small"/>
</dbReference>
<keyword evidence="8" id="KW-0746">Sphingolipid metabolism</keyword>
<evidence type="ECO:0000313" key="12">
    <source>
        <dbReference type="EMBL" id="GMG47008.1"/>
    </source>
</evidence>
<organism evidence="12 13">
    <name type="scientific">Aspergillus oryzae var. brunneus</name>
    <dbReference type="NCBI Taxonomy" id="332754"/>
    <lineage>
        <taxon>Eukaryota</taxon>
        <taxon>Fungi</taxon>
        <taxon>Dikarya</taxon>
        <taxon>Ascomycota</taxon>
        <taxon>Pezizomycotina</taxon>
        <taxon>Eurotiomycetes</taxon>
        <taxon>Eurotiomycetidae</taxon>
        <taxon>Eurotiales</taxon>
        <taxon>Aspergillaceae</taxon>
        <taxon>Aspergillus</taxon>
        <taxon>Aspergillus subgen. Circumdati</taxon>
    </lineage>
</organism>
<sequence length="758" mass="83902">MDIQETQRLLSEYLHELADLFHRVPGSAIFLRYVKSSYQNDPIRSAVELFLFLFAVRYLLAPKYSTKPGVVQLSEDEIDDLVDEWTPEPLVGKPTVLEEMEVDKRTVIVGPVCPKSKLANGRTVVNLGSYNFYNFNTNESLKEKAIQTLRNYGVGPCGPRGFYGTQDVHMKTEADVASFLGTASCIIYSQAFSTISSVIPAFSKRGDIIVADKGVNFAIRKGIQISRSMVRWYEHNDMEDLERVLAKVTKEQARKPLTRRFIITEGLFESYGDMVDLPKILKLKYKFRLILDESWSFGVLGRTGRGVTEHQNVDAAEVDMIVGSLAGPLVAGGGFCAGSEEIVHHQRISAAAYTFSAALPALLSTTASATINILQNSPETISQLREHTKAMWAQLDPRSDWVYCTSAPENPIMILVLKPEVVAAKRLSVEDQQFLLQDVVDEYYMLMHRVLESLDQSDPAPPSGVAGKHEIPINGDPNNLPPLLPIPDPATPDLVPSLPIEGGYGISYAPYNDDGTCRSLDGINKDLDKISEHYSYVRIYGVDCDQTQNIVSAARQRNLRVFAGLFDLQNFPNSLDQIIWAAAGDWSTFHTISIGNELVNKGQNPQEVVTAVHTARAKLRAAGYQGPVVTVDTFSVLLKHPQLCEASDYCAANCHAFFDANQIPDNAGKYALEQANRISAAAGGKRTVIAESGWPYRGQANGKAVPSAWNQAIALYALGYSFRDRKDDMVLFSAFDDLWKQDGPGTHGAEKFWGIMRR</sequence>
<dbReference type="InterPro" id="IPR015421">
    <property type="entry name" value="PyrdxlP-dep_Trfase_major"/>
</dbReference>
<keyword evidence="6" id="KW-0808">Transferase</keyword>
<dbReference type="EC" id="2.3.1.50" evidence="5"/>
<dbReference type="PANTHER" id="PTHR13693">
    <property type="entry name" value="CLASS II AMINOTRANSFERASE/8-AMINO-7-OXONONANOATE SYNTHASE"/>
    <property type="match status" value="1"/>
</dbReference>
<keyword evidence="10" id="KW-0012">Acyltransferase</keyword>
<evidence type="ECO:0000256" key="9">
    <source>
        <dbReference type="ARBA" id="ARBA00023098"/>
    </source>
</evidence>
<reference evidence="12" key="1">
    <citation type="submission" date="2023-04" db="EMBL/GenBank/DDBJ databases">
        <title>Aspergillus oryzae var. brunneus NBRC 4377.</title>
        <authorList>
            <person name="Ichikawa N."/>
            <person name="Sato H."/>
            <person name="Tonouchi N."/>
        </authorList>
    </citation>
    <scope>NUCLEOTIDE SEQUENCE</scope>
    <source>
        <strain evidence="12">NBRC 4377</strain>
    </source>
</reference>
<dbReference type="Gene3D" id="3.40.640.10">
    <property type="entry name" value="Type I PLP-dependent aspartate aminotransferase-like (Major domain)"/>
    <property type="match status" value="1"/>
</dbReference>
<dbReference type="Gene3D" id="3.90.1150.10">
    <property type="entry name" value="Aspartate Aminotransferase, domain 1"/>
    <property type="match status" value="1"/>
</dbReference>
<comment type="pathway">
    <text evidence="2">Lipid metabolism; sphingolipid metabolism.</text>
</comment>
<dbReference type="EMBL" id="BSYB01000021">
    <property type="protein sequence ID" value="GMG47008.1"/>
    <property type="molecule type" value="Genomic_DNA"/>
</dbReference>
<dbReference type="SUPFAM" id="SSF51445">
    <property type="entry name" value="(Trans)glycosidases"/>
    <property type="match status" value="1"/>
</dbReference>
<dbReference type="InterPro" id="IPR015424">
    <property type="entry name" value="PyrdxlP-dep_Trfase"/>
</dbReference>
<evidence type="ECO:0000259" key="11">
    <source>
        <dbReference type="Pfam" id="PF00155"/>
    </source>
</evidence>